<reference evidence="2 3" key="1">
    <citation type="submission" date="2016-10" db="EMBL/GenBank/DDBJ databases">
        <authorList>
            <person name="de Groot N.N."/>
        </authorList>
    </citation>
    <scope>NUCLEOTIDE SEQUENCE [LARGE SCALE GENOMIC DNA]</scope>
    <source>
        <strain evidence="2 3">DSM 26424</strain>
    </source>
</reference>
<dbReference type="STRING" id="555512.SAMN04487993_104319"/>
<organism evidence="2 3">
    <name type="scientific">Salipiger marinus</name>
    <dbReference type="NCBI Taxonomy" id="555512"/>
    <lineage>
        <taxon>Bacteria</taxon>
        <taxon>Pseudomonadati</taxon>
        <taxon>Pseudomonadota</taxon>
        <taxon>Alphaproteobacteria</taxon>
        <taxon>Rhodobacterales</taxon>
        <taxon>Roseobacteraceae</taxon>
        <taxon>Salipiger</taxon>
    </lineage>
</organism>
<dbReference type="RefSeq" id="WP_089852340.1">
    <property type="nucleotide sequence ID" value="NZ_FNEJ01000043.1"/>
</dbReference>
<dbReference type="Pfam" id="PF05099">
    <property type="entry name" value="TerB"/>
    <property type="match status" value="1"/>
</dbReference>
<sequence>MNWLKENTAIVRAKMAAEVSKFKNKAFMEAAVSGCALVAAADGSIDSAEKQKMAGFIQRSEELKHFDMRQVIEVFQKAAGDFEFDHAIGKATALKTIGKIKGNDEQARLLVRIVCAIGAADGDFDAKERAVVAEIAHELGLDPAEFDLAP</sequence>
<dbReference type="OrthoDB" id="6543050at2"/>
<evidence type="ECO:0000313" key="3">
    <source>
        <dbReference type="Proteomes" id="UP000199093"/>
    </source>
</evidence>
<dbReference type="Gene3D" id="1.10.3680.10">
    <property type="entry name" value="TerB-like"/>
    <property type="match status" value="1"/>
</dbReference>
<dbReference type="AlphaFoldDB" id="A0A1G8UK47"/>
<dbReference type="SUPFAM" id="SSF158682">
    <property type="entry name" value="TerB-like"/>
    <property type="match status" value="1"/>
</dbReference>
<feature type="domain" description="Co-chaperone DjlA N-terminal" evidence="1">
    <location>
        <begin position="29"/>
        <end position="148"/>
    </location>
</feature>
<gene>
    <name evidence="2" type="ORF">SAMN04487993_104319</name>
</gene>
<dbReference type="CDD" id="cd07176">
    <property type="entry name" value="terB"/>
    <property type="match status" value="1"/>
</dbReference>
<dbReference type="InterPro" id="IPR029024">
    <property type="entry name" value="TerB-like"/>
</dbReference>
<protein>
    <submittedName>
        <fullName evidence="2">Tellurite resistance protein TerB</fullName>
    </submittedName>
</protein>
<accession>A0A1G8UK47</accession>
<dbReference type="InterPro" id="IPR007791">
    <property type="entry name" value="DjlA_N"/>
</dbReference>
<evidence type="ECO:0000259" key="1">
    <source>
        <dbReference type="Pfam" id="PF05099"/>
    </source>
</evidence>
<evidence type="ECO:0000313" key="2">
    <source>
        <dbReference type="EMBL" id="SDJ54163.1"/>
    </source>
</evidence>
<dbReference type="Proteomes" id="UP000199093">
    <property type="component" value="Unassembled WGS sequence"/>
</dbReference>
<dbReference type="EMBL" id="FNEJ01000043">
    <property type="protein sequence ID" value="SDJ54163.1"/>
    <property type="molecule type" value="Genomic_DNA"/>
</dbReference>
<proteinExistence type="predicted"/>
<keyword evidence="3" id="KW-1185">Reference proteome</keyword>
<name>A0A1G8UK47_9RHOB</name>